<gene>
    <name evidence="2" type="ORF">CTTA_4828</name>
</gene>
<evidence type="ECO:0000313" key="2">
    <source>
        <dbReference type="EMBL" id="GEQ77823.1"/>
    </source>
</evidence>
<dbReference type="Proteomes" id="UP000323105">
    <property type="component" value="Unassembled WGS sequence"/>
</dbReference>
<proteinExistence type="predicted"/>
<sequence length="205" mass="23503">METIEFRGKHIDFQHFSGTVIDQRKHETVTVSSEVDPLRGVNVGGMHIPGEKITSEVNSHHDIWLRLDSGIEKSISLTNIDLKLRTGQSVTFITATNRATQKTVNCGVFNHNADQYKIIRYPAQINDNLKVHHIRFWGIILTIFIWTATLIITSSVWIAAIFTLIYIFTLCIPKIQRVRKRNKQIEEILDTYISNVRALKAYITS</sequence>
<keyword evidence="1" id="KW-0812">Transmembrane</keyword>
<dbReference type="RefSeq" id="WP_149357109.1">
    <property type="nucleotide sequence ID" value="NZ_BKBW01000019.1"/>
</dbReference>
<evidence type="ECO:0000313" key="3">
    <source>
        <dbReference type="Proteomes" id="UP000323105"/>
    </source>
</evidence>
<evidence type="ECO:0000256" key="1">
    <source>
        <dbReference type="SAM" id="Phobius"/>
    </source>
</evidence>
<name>A0A5A7MJC7_COMTE</name>
<comment type="caution">
    <text evidence="2">The sequence shown here is derived from an EMBL/GenBank/DDBJ whole genome shotgun (WGS) entry which is preliminary data.</text>
</comment>
<feature type="transmembrane region" description="Helical" evidence="1">
    <location>
        <begin position="134"/>
        <end position="152"/>
    </location>
</feature>
<accession>A0A5A7MJC7</accession>
<keyword evidence="1" id="KW-0472">Membrane</keyword>
<reference evidence="2 3" key="1">
    <citation type="journal article" date="2019" name="Microbiol. Resour. Announc.">
        <title>Draft Genome Sequence of Comamonas testosteroni TA441, a Bacterium That Has a Cryptic Phenol Degradation Gene Cluster.</title>
        <authorList>
            <person name="Arai H."/>
            <person name="Ishii M."/>
        </authorList>
    </citation>
    <scope>NUCLEOTIDE SEQUENCE [LARGE SCALE GENOMIC DNA]</scope>
    <source>
        <strain evidence="2 3">TA441</strain>
    </source>
</reference>
<keyword evidence="1" id="KW-1133">Transmembrane helix</keyword>
<protein>
    <submittedName>
        <fullName evidence="2">Uncharacterized protein</fullName>
    </submittedName>
</protein>
<dbReference type="AlphaFoldDB" id="A0A5A7MJC7"/>
<organism evidence="2 3">
    <name type="scientific">Comamonas testosteroni</name>
    <name type="common">Pseudomonas testosteroni</name>
    <dbReference type="NCBI Taxonomy" id="285"/>
    <lineage>
        <taxon>Bacteria</taxon>
        <taxon>Pseudomonadati</taxon>
        <taxon>Pseudomonadota</taxon>
        <taxon>Betaproteobacteria</taxon>
        <taxon>Burkholderiales</taxon>
        <taxon>Comamonadaceae</taxon>
        <taxon>Comamonas</taxon>
    </lineage>
</organism>
<dbReference type="EMBL" id="BKBW01000019">
    <property type="protein sequence ID" value="GEQ77823.1"/>
    <property type="molecule type" value="Genomic_DNA"/>
</dbReference>
<feature type="transmembrane region" description="Helical" evidence="1">
    <location>
        <begin position="158"/>
        <end position="175"/>
    </location>
</feature>